<dbReference type="Proteomes" id="UP001234989">
    <property type="component" value="Chromosome 9"/>
</dbReference>
<evidence type="ECO:0000313" key="3">
    <source>
        <dbReference type="Proteomes" id="UP001234989"/>
    </source>
</evidence>
<proteinExistence type="predicted"/>
<feature type="compositionally biased region" description="Polar residues" evidence="1">
    <location>
        <begin position="7"/>
        <end position="21"/>
    </location>
</feature>
<reference evidence="2" key="1">
    <citation type="submission" date="2023-08" db="EMBL/GenBank/DDBJ databases">
        <title>A de novo genome assembly of Solanum verrucosum Schlechtendal, a Mexican diploid species geographically isolated from the other diploid A-genome species in potato relatives.</title>
        <authorList>
            <person name="Hosaka K."/>
        </authorList>
    </citation>
    <scope>NUCLEOTIDE SEQUENCE</scope>
    <source>
        <tissue evidence="2">Young leaves</tissue>
    </source>
</reference>
<dbReference type="EMBL" id="CP133620">
    <property type="protein sequence ID" value="WMV45536.1"/>
    <property type="molecule type" value="Genomic_DNA"/>
</dbReference>
<feature type="region of interest" description="Disordered" evidence="1">
    <location>
        <begin position="1"/>
        <end position="57"/>
    </location>
</feature>
<sequence>MGENRGDGTTQPPQMGKNTCQKQRKAHSEGGEGNTQGRAAKSTLLTAGGRNNHVGSSKVFEFFKGARALEEHKGKEIKMLGPDPLAQHAAQLNQKKPNNSERISEPLNDEIEANRRLLMEQDREGALTPLELGDERENFEFGAILRDDDDMSIIHTEERTDQETQTLSDMQLDQKAEGESTIEDILPLNSNEHGTDTSTENEISSWVQQNIIRLSKEFGVHFIGCEEVALNLFMAIDSKRQTIEKGWEP</sequence>
<keyword evidence="3" id="KW-1185">Reference proteome</keyword>
<accession>A0AAF0UHB9</accession>
<dbReference type="AlphaFoldDB" id="A0AAF0UHB9"/>
<evidence type="ECO:0000313" key="2">
    <source>
        <dbReference type="EMBL" id="WMV45536.1"/>
    </source>
</evidence>
<protein>
    <submittedName>
        <fullName evidence="2">Uncharacterized protein</fullName>
    </submittedName>
</protein>
<evidence type="ECO:0000256" key="1">
    <source>
        <dbReference type="SAM" id="MobiDB-lite"/>
    </source>
</evidence>
<organism evidence="2 3">
    <name type="scientific">Solanum verrucosum</name>
    <dbReference type="NCBI Taxonomy" id="315347"/>
    <lineage>
        <taxon>Eukaryota</taxon>
        <taxon>Viridiplantae</taxon>
        <taxon>Streptophyta</taxon>
        <taxon>Embryophyta</taxon>
        <taxon>Tracheophyta</taxon>
        <taxon>Spermatophyta</taxon>
        <taxon>Magnoliopsida</taxon>
        <taxon>eudicotyledons</taxon>
        <taxon>Gunneridae</taxon>
        <taxon>Pentapetalae</taxon>
        <taxon>asterids</taxon>
        <taxon>lamiids</taxon>
        <taxon>Solanales</taxon>
        <taxon>Solanaceae</taxon>
        <taxon>Solanoideae</taxon>
        <taxon>Solaneae</taxon>
        <taxon>Solanum</taxon>
    </lineage>
</organism>
<name>A0AAF0UHB9_SOLVR</name>
<gene>
    <name evidence="2" type="ORF">MTR67_038921</name>
</gene>